<accession>A0A1G7CD80</accession>
<proteinExistence type="predicted"/>
<name>A0A1G7CD80_9ACTN</name>
<evidence type="ECO:0000313" key="2">
    <source>
        <dbReference type="EMBL" id="SDE37241.1"/>
    </source>
</evidence>
<organism evidence="2 3">
    <name type="scientific">Streptomyces griseoaurantiacus</name>
    <dbReference type="NCBI Taxonomy" id="68213"/>
    <lineage>
        <taxon>Bacteria</taxon>
        <taxon>Bacillati</taxon>
        <taxon>Actinomycetota</taxon>
        <taxon>Actinomycetes</taxon>
        <taxon>Kitasatosporales</taxon>
        <taxon>Streptomycetaceae</taxon>
        <taxon>Streptomyces</taxon>
        <taxon>Streptomyces aurantiacus group</taxon>
    </lineage>
</organism>
<dbReference type="AlphaFoldDB" id="A0A1G7CD80"/>
<protein>
    <submittedName>
        <fullName evidence="2">Uncharacterized protein</fullName>
    </submittedName>
</protein>
<reference evidence="2 3" key="1">
    <citation type="submission" date="2016-10" db="EMBL/GenBank/DDBJ databases">
        <authorList>
            <person name="de Groot N.N."/>
        </authorList>
    </citation>
    <scope>NUCLEOTIDE SEQUENCE [LARGE SCALE GENOMIC DNA]</scope>
    <source>
        <strain evidence="2 3">CGMCC 4.1859</strain>
    </source>
</reference>
<dbReference type="Proteomes" id="UP000198614">
    <property type="component" value="Unassembled WGS sequence"/>
</dbReference>
<evidence type="ECO:0000313" key="3">
    <source>
        <dbReference type="Proteomes" id="UP000198614"/>
    </source>
</evidence>
<dbReference type="EMBL" id="FNAX01000001">
    <property type="protein sequence ID" value="SDE37241.1"/>
    <property type="molecule type" value="Genomic_DNA"/>
</dbReference>
<gene>
    <name evidence="2" type="ORF">SAMN05216260_101475</name>
</gene>
<sequence length="323" mass="36417">MGEGPFVRGSTGRATCHWLGDGLTRNRVRLSGGSSWQTDFRRRTAGRPVRTAMDVARLHRNLNHILLDLHRAVERYAVAEATGLYSLAWSQVAEAPPSETRQQRKELQEFKRRLTSASWLAEGRRRAATAEVRQDALPRRNSPPQRRPTVRGSTRPAPKHTSGQVPRRGTQPARTTSAHRPPSPVADSVSRTPATRRDEPPLLGTGRLSEIATELRPLLEETARMGATTTWSRIGKRLGSLPRLHRDDQSVILWLVDEERRKGEPLLCALLTVGDRQMHPRFPVLAEQLGLPCSDTATQQQATWSFEVLKAHQYWRHRRPGHS</sequence>
<evidence type="ECO:0000256" key="1">
    <source>
        <dbReference type="SAM" id="MobiDB-lite"/>
    </source>
</evidence>
<feature type="region of interest" description="Disordered" evidence="1">
    <location>
        <begin position="121"/>
        <end position="209"/>
    </location>
</feature>